<dbReference type="InterPro" id="IPR003593">
    <property type="entry name" value="AAA+_ATPase"/>
</dbReference>
<dbReference type="SMART" id="SM00382">
    <property type="entry name" value="AAA"/>
    <property type="match status" value="2"/>
</dbReference>
<feature type="domain" description="ABC transporter" evidence="8">
    <location>
        <begin position="295"/>
        <end position="542"/>
    </location>
</feature>
<proteinExistence type="inferred from homology"/>
<dbReference type="EMBL" id="CZBX01000006">
    <property type="protein sequence ID" value="CUQ87225.1"/>
    <property type="molecule type" value="Genomic_DNA"/>
</dbReference>
<dbReference type="InterPro" id="IPR003439">
    <property type="entry name" value="ABC_transporter-like_ATP-bd"/>
</dbReference>
<dbReference type="SUPFAM" id="SSF52540">
    <property type="entry name" value="P-loop containing nucleoside triphosphate hydrolases"/>
    <property type="match status" value="2"/>
</dbReference>
<dbReference type="GO" id="GO:0005886">
    <property type="term" value="C:plasma membrane"/>
    <property type="evidence" value="ECO:0007669"/>
    <property type="project" value="UniProtKB-SubCell"/>
</dbReference>
<dbReference type="InterPro" id="IPR013563">
    <property type="entry name" value="Oligopep_ABC_C"/>
</dbReference>
<dbReference type="CDD" id="cd03257">
    <property type="entry name" value="ABC_NikE_OppD_transporters"/>
    <property type="match status" value="2"/>
</dbReference>
<keyword evidence="4" id="KW-1003">Cell membrane</keyword>
<sequence length="562" mass="63771">MKIEEILAVKHLSVEFQTSDGKKQVVKDVSLSLRQGEVLALVGESGCGKTVLCRSILKLLPKSASVTGEAIQYKDQNLIGYNEKEMQQIRGHGIAMVFQDPQSTLNPTMTVGSQMEEAILLHEKALNQKKREKDFEKNKKKSAKERAIELMKLVGIKDAEQRYDLYPYHFSGGMRQRCVLAIALASNPKLLIADEPTTALDVTIQAEILKLLKKLQKELNLSILFITHDLGVVAQIADRVAVMQDGNIVELEEAKQLFTAPKHSYTKKLLHDHPYYMHRNESKLISESELYEKLVEISHLSYAYPLDRKRTFQAVKDVSFEIRRDEIFGLVGESGSGKSTVGKCLMGILNPEAETFSYDGINLLDKKAKKKNARRLQKERQMIFQDSTSSLNQKMKVEKILAEPLEIHKVFSDKKEQHDFLCEMMEEVELQEEQLHVWPPELSGGQRQRVAIARAFAMKPKLLIADEPIASLDVTTQAQMVKLFRHLQREHDCAILFIAHDLSMVRLLCDRVGVMKDGKLVEIGETEQVFGHPQHLYTKKLLEAIPIPEISGEEQSDEETMA</sequence>
<keyword evidence="9" id="KW-0378">Hydrolase</keyword>
<dbReference type="GO" id="GO:0016887">
    <property type="term" value="F:ATP hydrolysis activity"/>
    <property type="evidence" value="ECO:0007669"/>
    <property type="project" value="InterPro"/>
</dbReference>
<dbReference type="GO" id="GO:0015833">
    <property type="term" value="P:peptide transport"/>
    <property type="evidence" value="ECO:0007669"/>
    <property type="project" value="InterPro"/>
</dbReference>
<reference evidence="9 10" key="1">
    <citation type="submission" date="2015-09" db="EMBL/GenBank/DDBJ databases">
        <authorList>
            <consortium name="Pathogen Informatics"/>
        </authorList>
    </citation>
    <scope>NUCLEOTIDE SEQUENCE [LARGE SCALE GENOMIC DNA]</scope>
    <source>
        <strain evidence="9 10">2789STDY5834889</strain>
    </source>
</reference>
<evidence type="ECO:0000256" key="7">
    <source>
        <dbReference type="ARBA" id="ARBA00023136"/>
    </source>
</evidence>
<evidence type="ECO:0000256" key="5">
    <source>
        <dbReference type="ARBA" id="ARBA00022741"/>
    </source>
</evidence>
<dbReference type="Proteomes" id="UP000078383">
    <property type="component" value="Unassembled WGS sequence"/>
</dbReference>
<dbReference type="NCBIfam" id="NF007739">
    <property type="entry name" value="PRK10419.1"/>
    <property type="match status" value="2"/>
</dbReference>
<comment type="similarity">
    <text evidence="2">Belongs to the ABC transporter superfamily.</text>
</comment>
<accession>A0A174ZIS2</accession>
<dbReference type="GO" id="GO:0005524">
    <property type="term" value="F:ATP binding"/>
    <property type="evidence" value="ECO:0007669"/>
    <property type="project" value="UniProtKB-KW"/>
</dbReference>
<evidence type="ECO:0000313" key="10">
    <source>
        <dbReference type="Proteomes" id="UP000078383"/>
    </source>
</evidence>
<gene>
    <name evidence="9" type="primary">gsiA</name>
    <name evidence="9" type="ORF">ERS852502_01513</name>
</gene>
<keyword evidence="7" id="KW-0472">Membrane</keyword>
<keyword evidence="6 9" id="KW-0067">ATP-binding</keyword>
<dbReference type="PROSITE" id="PS00211">
    <property type="entry name" value="ABC_TRANSPORTER_1"/>
    <property type="match status" value="1"/>
</dbReference>
<dbReference type="RefSeq" id="WP_055172232.1">
    <property type="nucleotide sequence ID" value="NZ_CZBX01000006.1"/>
</dbReference>
<dbReference type="InterPro" id="IPR017871">
    <property type="entry name" value="ABC_transporter-like_CS"/>
</dbReference>
<evidence type="ECO:0000256" key="4">
    <source>
        <dbReference type="ARBA" id="ARBA00022475"/>
    </source>
</evidence>
<keyword evidence="3" id="KW-0813">Transport</keyword>
<evidence type="ECO:0000259" key="8">
    <source>
        <dbReference type="PROSITE" id="PS50893"/>
    </source>
</evidence>
<dbReference type="Pfam" id="PF08352">
    <property type="entry name" value="oligo_HPY"/>
    <property type="match status" value="2"/>
</dbReference>
<evidence type="ECO:0000256" key="3">
    <source>
        <dbReference type="ARBA" id="ARBA00022448"/>
    </source>
</evidence>
<organism evidence="9 10">
    <name type="scientific">[Ruminococcus] torques</name>
    <dbReference type="NCBI Taxonomy" id="33039"/>
    <lineage>
        <taxon>Bacteria</taxon>
        <taxon>Bacillati</taxon>
        <taxon>Bacillota</taxon>
        <taxon>Clostridia</taxon>
        <taxon>Lachnospirales</taxon>
        <taxon>Lachnospiraceae</taxon>
        <taxon>Mediterraneibacter</taxon>
    </lineage>
</organism>
<comment type="subcellular location">
    <subcellularLocation>
        <location evidence="1">Cell membrane</location>
        <topology evidence="1">Peripheral membrane protein</topology>
    </subcellularLocation>
</comment>
<protein>
    <submittedName>
        <fullName evidence="9">Glutathione import ATP-binding protein GsiA</fullName>
        <ecNumber evidence="9">3.6.3.-</ecNumber>
    </submittedName>
</protein>
<evidence type="ECO:0000256" key="6">
    <source>
        <dbReference type="ARBA" id="ARBA00022840"/>
    </source>
</evidence>
<dbReference type="NCBIfam" id="NF008453">
    <property type="entry name" value="PRK11308.1"/>
    <property type="match status" value="2"/>
</dbReference>
<dbReference type="PROSITE" id="PS50893">
    <property type="entry name" value="ABC_TRANSPORTER_2"/>
    <property type="match status" value="2"/>
</dbReference>
<dbReference type="FunFam" id="3.40.50.300:FF:000016">
    <property type="entry name" value="Oligopeptide ABC transporter ATP-binding component"/>
    <property type="match status" value="1"/>
</dbReference>
<feature type="domain" description="ABC transporter" evidence="8">
    <location>
        <begin position="9"/>
        <end position="270"/>
    </location>
</feature>
<dbReference type="PANTHER" id="PTHR43297:SF2">
    <property type="entry name" value="DIPEPTIDE TRANSPORT ATP-BINDING PROTEIN DPPD"/>
    <property type="match status" value="1"/>
</dbReference>
<evidence type="ECO:0000313" key="9">
    <source>
        <dbReference type="EMBL" id="CUQ87225.1"/>
    </source>
</evidence>
<evidence type="ECO:0000256" key="1">
    <source>
        <dbReference type="ARBA" id="ARBA00004202"/>
    </source>
</evidence>
<dbReference type="OrthoDB" id="9806285at2"/>
<name>A0A174ZIS2_9FIRM</name>
<dbReference type="AlphaFoldDB" id="A0A174ZIS2"/>
<dbReference type="Gene3D" id="3.40.50.300">
    <property type="entry name" value="P-loop containing nucleotide triphosphate hydrolases"/>
    <property type="match status" value="2"/>
</dbReference>
<keyword evidence="5" id="KW-0547">Nucleotide-binding</keyword>
<evidence type="ECO:0000256" key="2">
    <source>
        <dbReference type="ARBA" id="ARBA00005417"/>
    </source>
</evidence>
<dbReference type="PANTHER" id="PTHR43297">
    <property type="entry name" value="OLIGOPEPTIDE TRANSPORT ATP-BINDING PROTEIN APPD"/>
    <property type="match status" value="1"/>
</dbReference>
<dbReference type="EC" id="3.6.3.-" evidence="9"/>
<dbReference type="InterPro" id="IPR050388">
    <property type="entry name" value="ABC_Ni/Peptide_Import"/>
</dbReference>
<dbReference type="InterPro" id="IPR027417">
    <property type="entry name" value="P-loop_NTPase"/>
</dbReference>
<dbReference type="Pfam" id="PF00005">
    <property type="entry name" value="ABC_tran"/>
    <property type="match status" value="2"/>
</dbReference>